<evidence type="ECO:0000256" key="4">
    <source>
        <dbReference type="ARBA" id="ARBA00023204"/>
    </source>
</evidence>
<dbReference type="GO" id="GO:0006285">
    <property type="term" value="P:base-excision repair, AP site formation"/>
    <property type="evidence" value="ECO:0007669"/>
    <property type="project" value="TreeGrafter"/>
</dbReference>
<keyword evidence="3" id="KW-0227">DNA damage</keyword>
<protein>
    <recommendedName>
        <fullName evidence="2">DNA-3-methyladenine glycosylase II</fullName>
        <ecNumber evidence="2">3.2.2.21</ecNumber>
    </recommendedName>
</protein>
<dbReference type="GO" id="GO:0032131">
    <property type="term" value="F:alkylated DNA binding"/>
    <property type="evidence" value="ECO:0007669"/>
    <property type="project" value="TreeGrafter"/>
</dbReference>
<dbReference type="EC" id="3.2.2.21" evidence="2"/>
<dbReference type="SUPFAM" id="SSF48150">
    <property type="entry name" value="DNA-glycosylase"/>
    <property type="match status" value="1"/>
</dbReference>
<evidence type="ECO:0000256" key="2">
    <source>
        <dbReference type="ARBA" id="ARBA00012000"/>
    </source>
</evidence>
<dbReference type="InterPro" id="IPR003265">
    <property type="entry name" value="HhH-GPD_domain"/>
</dbReference>
<keyword evidence="6" id="KW-1185">Reference proteome</keyword>
<evidence type="ECO:0000256" key="3">
    <source>
        <dbReference type="ARBA" id="ARBA00022763"/>
    </source>
</evidence>
<comment type="caution">
    <text evidence="5">The sequence shown here is derived from an EMBL/GenBank/DDBJ whole genome shotgun (WGS) entry which is preliminary data.</text>
</comment>
<dbReference type="AlphaFoldDB" id="A0A6I2FG21"/>
<organism evidence="5 6">
    <name type="scientific">Agromyces agglutinans</name>
    <dbReference type="NCBI Taxonomy" id="2662258"/>
    <lineage>
        <taxon>Bacteria</taxon>
        <taxon>Bacillati</taxon>
        <taxon>Actinomycetota</taxon>
        <taxon>Actinomycetes</taxon>
        <taxon>Micrococcales</taxon>
        <taxon>Microbacteriaceae</taxon>
        <taxon>Agromyces</taxon>
    </lineage>
</organism>
<dbReference type="InterPro" id="IPR011257">
    <property type="entry name" value="DNA_glycosylase"/>
</dbReference>
<dbReference type="CDD" id="cd00056">
    <property type="entry name" value="ENDO3c"/>
    <property type="match status" value="1"/>
</dbReference>
<evidence type="ECO:0000256" key="1">
    <source>
        <dbReference type="ARBA" id="ARBA00000086"/>
    </source>
</evidence>
<comment type="catalytic activity">
    <reaction evidence="1">
        <text>Hydrolysis of alkylated DNA, releasing 3-methyladenine, 3-methylguanine, 7-methylguanine and 7-methyladenine.</text>
        <dbReference type="EC" id="3.2.2.21"/>
    </reaction>
</comment>
<evidence type="ECO:0000313" key="5">
    <source>
        <dbReference type="EMBL" id="MRG59918.1"/>
    </source>
</evidence>
<dbReference type="GO" id="GO:0008725">
    <property type="term" value="F:DNA-3-methyladenine glycosylase activity"/>
    <property type="evidence" value="ECO:0007669"/>
    <property type="project" value="TreeGrafter"/>
</dbReference>
<name>A0A6I2FG21_9MICO</name>
<gene>
    <name evidence="5" type="ORF">GE115_08550</name>
</gene>
<dbReference type="EMBL" id="WJIF01000003">
    <property type="protein sequence ID" value="MRG59918.1"/>
    <property type="molecule type" value="Genomic_DNA"/>
</dbReference>
<dbReference type="Proteomes" id="UP000431080">
    <property type="component" value="Unassembled WGS sequence"/>
</dbReference>
<dbReference type="Gene3D" id="1.10.340.30">
    <property type="entry name" value="Hypothetical protein, domain 2"/>
    <property type="match status" value="1"/>
</dbReference>
<keyword evidence="4" id="KW-0234">DNA repair</keyword>
<evidence type="ECO:0000313" key="6">
    <source>
        <dbReference type="Proteomes" id="UP000431080"/>
    </source>
</evidence>
<dbReference type="GO" id="GO:0005737">
    <property type="term" value="C:cytoplasm"/>
    <property type="evidence" value="ECO:0007669"/>
    <property type="project" value="TreeGrafter"/>
</dbReference>
<dbReference type="PANTHER" id="PTHR43003:SF6">
    <property type="entry name" value="DNA GLYCOSYLASE"/>
    <property type="match status" value="1"/>
</dbReference>
<dbReference type="GO" id="GO:0043916">
    <property type="term" value="F:DNA-7-methylguanine glycosylase activity"/>
    <property type="evidence" value="ECO:0007669"/>
    <property type="project" value="TreeGrafter"/>
</dbReference>
<dbReference type="InterPro" id="IPR051912">
    <property type="entry name" value="Alkylbase_DNA_Glycosylase/TA"/>
</dbReference>
<dbReference type="PANTHER" id="PTHR43003">
    <property type="entry name" value="DNA-3-METHYLADENINE GLYCOSYLASE"/>
    <property type="match status" value="1"/>
</dbReference>
<dbReference type="GO" id="GO:0032993">
    <property type="term" value="C:protein-DNA complex"/>
    <property type="evidence" value="ECO:0007669"/>
    <property type="project" value="TreeGrafter"/>
</dbReference>
<sequence>MAEHALEWRPRHPTDLLQTVGSLRRGPGDPAFLVDAGAVWRTTRTATGPATIRLTQLAPDVLRAQAWGAGAALAVAQAPELCGDRDDPAPFDPLIDPLRDAHRRNPGLRIPRTAAVFEALVPAILEQKVITLQAHASWRWLLQRYGTDAPGPVPRPMKVVPTPAEWARIPSWEWHRAGVDPRRSRTIVEAARFADRIDEASALSPEQAAARLTLFPGIGAWTAAEVAQRALGDADAVSVGDYHLAKQVGHALAGRDMTDDEMLAALEPWAGQRYRVVRLLGSAGGLRRPRRGPKLPFVDHRAR</sequence>
<reference evidence="5 6" key="1">
    <citation type="submission" date="2019-10" db="EMBL/GenBank/DDBJ databases">
        <authorList>
            <person name="Nie G."/>
            <person name="Ming H."/>
            <person name="Yi B."/>
        </authorList>
    </citation>
    <scope>NUCLEOTIDE SEQUENCE [LARGE SCALE GENOMIC DNA]</scope>
    <source>
        <strain evidence="5 6">CFH 90414</strain>
    </source>
</reference>
<proteinExistence type="predicted"/>
<dbReference type="GO" id="GO:0006307">
    <property type="term" value="P:DNA alkylation repair"/>
    <property type="evidence" value="ECO:0007669"/>
    <property type="project" value="TreeGrafter"/>
</dbReference>
<accession>A0A6I2FG21</accession>